<organism evidence="4 5">
    <name type="scientific">Opisthorchis viverrini</name>
    <name type="common">Southeast Asian liver fluke</name>
    <dbReference type="NCBI Taxonomy" id="6198"/>
    <lineage>
        <taxon>Eukaryota</taxon>
        <taxon>Metazoa</taxon>
        <taxon>Spiralia</taxon>
        <taxon>Lophotrochozoa</taxon>
        <taxon>Platyhelminthes</taxon>
        <taxon>Trematoda</taxon>
        <taxon>Digenea</taxon>
        <taxon>Opisthorchiida</taxon>
        <taxon>Opisthorchiata</taxon>
        <taxon>Opisthorchiidae</taxon>
        <taxon>Opisthorchis</taxon>
    </lineage>
</organism>
<dbReference type="GO" id="GO:0001522">
    <property type="term" value="P:pseudouridine synthesis"/>
    <property type="evidence" value="ECO:0007669"/>
    <property type="project" value="InterPro"/>
</dbReference>
<dbReference type="AlphaFoldDB" id="A0A1S8X0G4"/>
<keyword evidence="5" id="KW-1185">Reference proteome</keyword>
<dbReference type="EMBL" id="KV892828">
    <property type="protein sequence ID" value="OON20147.1"/>
    <property type="molecule type" value="Genomic_DNA"/>
</dbReference>
<evidence type="ECO:0000256" key="1">
    <source>
        <dbReference type="ARBA" id="ARBA00007953"/>
    </source>
</evidence>
<evidence type="ECO:0000313" key="5">
    <source>
        <dbReference type="Proteomes" id="UP000243686"/>
    </source>
</evidence>
<name>A0A1S8X0G4_OPIVI</name>
<protein>
    <recommendedName>
        <fullName evidence="3">TRUD domain-containing protein</fullName>
    </recommendedName>
</protein>
<feature type="domain" description="TRUD" evidence="3">
    <location>
        <begin position="98"/>
        <end position="192"/>
    </location>
</feature>
<accession>A0A1S8X0G4</accession>
<gene>
    <name evidence="4" type="ORF">X801_03976</name>
</gene>
<dbReference type="InterPro" id="IPR020103">
    <property type="entry name" value="PsdUridine_synth_cat_dom_sf"/>
</dbReference>
<comment type="similarity">
    <text evidence="1">Belongs to the pseudouridine synthase TruD family.</text>
</comment>
<dbReference type="PROSITE" id="PS50984">
    <property type="entry name" value="TRUD"/>
    <property type="match status" value="1"/>
</dbReference>
<dbReference type="GO" id="GO:0009982">
    <property type="term" value="F:pseudouridine synthase activity"/>
    <property type="evidence" value="ECO:0007669"/>
    <property type="project" value="InterPro"/>
</dbReference>
<dbReference type="Pfam" id="PF01142">
    <property type="entry name" value="TruD"/>
    <property type="match status" value="1"/>
</dbReference>
<dbReference type="Gene3D" id="3.30.2350.20">
    <property type="entry name" value="TruD, catalytic domain"/>
    <property type="match status" value="1"/>
</dbReference>
<dbReference type="InterPro" id="IPR001656">
    <property type="entry name" value="PsdUridine_synth_TruD"/>
</dbReference>
<proteinExistence type="inferred from homology"/>
<dbReference type="GO" id="GO:0003723">
    <property type="term" value="F:RNA binding"/>
    <property type="evidence" value="ECO:0007669"/>
    <property type="project" value="InterPro"/>
</dbReference>
<dbReference type="PANTHER" id="PTHR13326">
    <property type="entry name" value="TRNA PSEUDOURIDINE SYNTHASE D"/>
    <property type="match status" value="1"/>
</dbReference>
<keyword evidence="2" id="KW-0413">Isomerase</keyword>
<evidence type="ECO:0000259" key="3">
    <source>
        <dbReference type="PROSITE" id="PS50984"/>
    </source>
</evidence>
<evidence type="ECO:0000256" key="2">
    <source>
        <dbReference type="ARBA" id="ARBA00023235"/>
    </source>
</evidence>
<dbReference type="GO" id="GO:0005634">
    <property type="term" value="C:nucleus"/>
    <property type="evidence" value="ECO:0007669"/>
    <property type="project" value="TreeGrafter"/>
</dbReference>
<dbReference type="InterPro" id="IPR011760">
    <property type="entry name" value="PsdUridine_synth_TruD_insert"/>
</dbReference>
<sequence length="192" mass="21020">MALLQRWEDFIVQELANGELATLTTLDPIAPPAPSEEAPESKVARTAIHKALRSLSSKLSSTTVKEEVDSPSYILVSGTRQPSDSIITNAIDSWGSNGFVNYYGLQRFGHSAKSKSFEIGKHLLRGEWAHAIDLILVPTFAALIILSPALCQSRTTLLCSTSSRVSLKDLHRRCPKALPRTAAPQRVSVWRA</sequence>
<reference evidence="4 5" key="1">
    <citation type="submission" date="2015-03" db="EMBL/GenBank/DDBJ databases">
        <title>Draft genome of the nematode, Opisthorchis viverrini.</title>
        <authorList>
            <person name="Mitreva M."/>
        </authorList>
    </citation>
    <scope>NUCLEOTIDE SEQUENCE [LARGE SCALE GENOMIC DNA]</scope>
    <source>
        <strain evidence="4">Khon Kaen</strain>
    </source>
</reference>
<dbReference type="InterPro" id="IPR042214">
    <property type="entry name" value="TruD_catalytic"/>
</dbReference>
<dbReference type="Proteomes" id="UP000243686">
    <property type="component" value="Unassembled WGS sequence"/>
</dbReference>
<dbReference type="SUPFAM" id="SSF55120">
    <property type="entry name" value="Pseudouridine synthase"/>
    <property type="match status" value="1"/>
</dbReference>
<dbReference type="PANTHER" id="PTHR13326:SF21">
    <property type="entry name" value="PSEUDOURIDYLATE SYNTHASE PUS7L"/>
    <property type="match status" value="1"/>
</dbReference>
<evidence type="ECO:0000313" key="4">
    <source>
        <dbReference type="EMBL" id="OON20147.1"/>
    </source>
</evidence>